<gene>
    <name evidence="1" type="ORF">RF11_15866</name>
</gene>
<evidence type="ECO:0000313" key="2">
    <source>
        <dbReference type="Proteomes" id="UP000031668"/>
    </source>
</evidence>
<reference evidence="1 2" key="1">
    <citation type="journal article" date="2014" name="Genome Biol. Evol.">
        <title>The genome of the myxosporean Thelohanellus kitauei shows adaptations to nutrient acquisition within its fish host.</title>
        <authorList>
            <person name="Yang Y."/>
            <person name="Xiong J."/>
            <person name="Zhou Z."/>
            <person name="Huo F."/>
            <person name="Miao W."/>
            <person name="Ran C."/>
            <person name="Liu Y."/>
            <person name="Zhang J."/>
            <person name="Feng J."/>
            <person name="Wang M."/>
            <person name="Wang M."/>
            <person name="Wang L."/>
            <person name="Yao B."/>
        </authorList>
    </citation>
    <scope>NUCLEOTIDE SEQUENCE [LARGE SCALE GENOMIC DNA]</scope>
    <source>
        <strain evidence="1">Wuqing</strain>
    </source>
</reference>
<organism evidence="1 2">
    <name type="scientific">Thelohanellus kitauei</name>
    <name type="common">Myxosporean</name>
    <dbReference type="NCBI Taxonomy" id="669202"/>
    <lineage>
        <taxon>Eukaryota</taxon>
        <taxon>Metazoa</taxon>
        <taxon>Cnidaria</taxon>
        <taxon>Myxozoa</taxon>
        <taxon>Myxosporea</taxon>
        <taxon>Bivalvulida</taxon>
        <taxon>Platysporina</taxon>
        <taxon>Myxobolidae</taxon>
        <taxon>Thelohanellus</taxon>
    </lineage>
</organism>
<evidence type="ECO:0000313" key="1">
    <source>
        <dbReference type="EMBL" id="KII70295.1"/>
    </source>
</evidence>
<name>A0A0C2N1P7_THEKT</name>
<dbReference type="Proteomes" id="UP000031668">
    <property type="component" value="Unassembled WGS sequence"/>
</dbReference>
<dbReference type="AlphaFoldDB" id="A0A0C2N1P7"/>
<proteinExistence type="predicted"/>
<comment type="caution">
    <text evidence="1">The sequence shown here is derived from an EMBL/GenBank/DDBJ whole genome shotgun (WGS) entry which is preliminary data.</text>
</comment>
<keyword evidence="2" id="KW-1185">Reference proteome</keyword>
<sequence length="116" mass="13429">MGDSFGIESLGLPLQPKDKTMKKQIILKNRIDIHIKSYKICRYKHSSEMHRLKFQSFTMAESHRLPSSTPTSIDFCAIRSDSDFWFVKGTFNCFSFLRPPIKKSSCIYCKASLKKV</sequence>
<accession>A0A0C2N1P7</accession>
<protein>
    <submittedName>
        <fullName evidence="1">Uncharacterized protein</fullName>
    </submittedName>
</protein>
<dbReference type="EMBL" id="JWZT01002099">
    <property type="protein sequence ID" value="KII70295.1"/>
    <property type="molecule type" value="Genomic_DNA"/>
</dbReference>